<evidence type="ECO:0000313" key="5">
    <source>
        <dbReference type="EMBL" id="HBK54490.1"/>
    </source>
</evidence>
<dbReference type="FunFam" id="3.40.50.300:FF:000134">
    <property type="entry name" value="Iron-enterobactin ABC transporter ATP-binding protein"/>
    <property type="match status" value="1"/>
</dbReference>
<dbReference type="Gene3D" id="3.40.50.300">
    <property type="entry name" value="P-loop containing nucleotide triphosphate hydrolases"/>
    <property type="match status" value="1"/>
</dbReference>
<dbReference type="STRING" id="378794.GCA_001570625_01605"/>
<dbReference type="EMBL" id="DNZF01000243">
    <property type="protein sequence ID" value="HBK54490.1"/>
    <property type="molecule type" value="Genomic_DNA"/>
</dbReference>
<dbReference type="Pfam" id="PF00005">
    <property type="entry name" value="ABC_tran"/>
    <property type="match status" value="1"/>
</dbReference>
<gene>
    <name evidence="5" type="ORF">DDZ44_11190</name>
</gene>
<dbReference type="GO" id="GO:0016887">
    <property type="term" value="F:ATP hydrolysis activity"/>
    <property type="evidence" value="ECO:0007669"/>
    <property type="project" value="InterPro"/>
</dbReference>
<evidence type="ECO:0000313" key="6">
    <source>
        <dbReference type="Proteomes" id="UP000263273"/>
    </source>
</evidence>
<keyword evidence="3 5" id="KW-0067">ATP-binding</keyword>
<evidence type="ECO:0000256" key="2">
    <source>
        <dbReference type="ARBA" id="ARBA00022741"/>
    </source>
</evidence>
<reference evidence="5 6" key="1">
    <citation type="journal article" date="2018" name="Nat. Biotechnol.">
        <title>A standardized bacterial taxonomy based on genome phylogeny substantially revises the tree of life.</title>
        <authorList>
            <person name="Parks D.H."/>
            <person name="Chuvochina M."/>
            <person name="Waite D.W."/>
            <person name="Rinke C."/>
            <person name="Skarshewski A."/>
            <person name="Chaumeil P.A."/>
            <person name="Hugenholtz P."/>
        </authorList>
    </citation>
    <scope>NUCLEOTIDE SEQUENCE [LARGE SCALE GENOMIC DNA]</scope>
    <source>
        <strain evidence="5">UBA10948</strain>
    </source>
</reference>
<dbReference type="InterPro" id="IPR017871">
    <property type="entry name" value="ABC_transporter-like_CS"/>
</dbReference>
<proteinExistence type="predicted"/>
<dbReference type="RefSeq" id="WP_061214074.1">
    <property type="nucleotide sequence ID" value="NZ_DCDX01000126.1"/>
</dbReference>
<accession>A0A354YYR6</accession>
<keyword evidence="2" id="KW-0547">Nucleotide-binding</keyword>
<evidence type="ECO:0000256" key="1">
    <source>
        <dbReference type="ARBA" id="ARBA00022448"/>
    </source>
</evidence>
<dbReference type="Proteomes" id="UP000263273">
    <property type="component" value="Unassembled WGS sequence"/>
</dbReference>
<dbReference type="PANTHER" id="PTHR42734:SF19">
    <property type="entry name" value="IRON COMPOUNDS ABC TRANSPORTER, ATP-BINDING PROTEIN"/>
    <property type="match status" value="1"/>
</dbReference>
<dbReference type="PANTHER" id="PTHR42734">
    <property type="entry name" value="METAL TRANSPORT SYSTEM ATP-BINDING PROTEIN TM_0124-RELATED"/>
    <property type="match status" value="1"/>
</dbReference>
<dbReference type="SMART" id="SM00382">
    <property type="entry name" value="AAA"/>
    <property type="match status" value="1"/>
</dbReference>
<evidence type="ECO:0000259" key="4">
    <source>
        <dbReference type="PROSITE" id="PS50893"/>
    </source>
</evidence>
<dbReference type="PROSITE" id="PS50893">
    <property type="entry name" value="ABC_TRANSPORTER_2"/>
    <property type="match status" value="1"/>
</dbReference>
<name>A0A354YYR6_9FIRM</name>
<evidence type="ECO:0000256" key="3">
    <source>
        <dbReference type="ARBA" id="ARBA00022840"/>
    </source>
</evidence>
<dbReference type="PROSITE" id="PS00211">
    <property type="entry name" value="ABC_TRANSPORTER_1"/>
    <property type="match status" value="1"/>
</dbReference>
<organism evidence="5 6">
    <name type="scientific">Syntrophomonas wolfei</name>
    <dbReference type="NCBI Taxonomy" id="863"/>
    <lineage>
        <taxon>Bacteria</taxon>
        <taxon>Bacillati</taxon>
        <taxon>Bacillota</taxon>
        <taxon>Clostridia</taxon>
        <taxon>Eubacteriales</taxon>
        <taxon>Syntrophomonadaceae</taxon>
        <taxon>Syntrophomonas</taxon>
    </lineage>
</organism>
<keyword evidence="1" id="KW-0813">Transport</keyword>
<dbReference type="CDD" id="cd03214">
    <property type="entry name" value="ABC_Iron-Siderophores_B12_Hemin"/>
    <property type="match status" value="1"/>
</dbReference>
<dbReference type="GO" id="GO:0005524">
    <property type="term" value="F:ATP binding"/>
    <property type="evidence" value="ECO:0007669"/>
    <property type="project" value="UniProtKB-KW"/>
</dbReference>
<sequence length="261" mass="29362">MKISVEQGSFGYPGSRTLFENLCFEVERGEILAILGPNGVGKTTLLKCMTCMLPWNRGAAYLDGQNIKYFDSVDIWRHLAYVPQVHASVFSYSVLDMVLMGRSAHINWFSMPGKNDRRVARNALESVGIGHLARRICSELSGGERQLVMIARALAAEPEIIILDEPESHLDFRNQLMILDILESISQQREISCIINTHYPEHALRISDKTLILGKECDYVVGETEEVISEDNLQKFFAVRTRLLSYTDRGVARKTVVAVAI</sequence>
<dbReference type="InterPro" id="IPR003439">
    <property type="entry name" value="ABC_transporter-like_ATP-bd"/>
</dbReference>
<dbReference type="SUPFAM" id="SSF52540">
    <property type="entry name" value="P-loop containing nucleoside triphosphate hydrolases"/>
    <property type="match status" value="1"/>
</dbReference>
<dbReference type="InterPro" id="IPR050153">
    <property type="entry name" value="Metal_Ion_Import_ABC"/>
</dbReference>
<dbReference type="InterPro" id="IPR027417">
    <property type="entry name" value="P-loop_NTPase"/>
</dbReference>
<dbReference type="AlphaFoldDB" id="A0A354YYR6"/>
<feature type="domain" description="ABC transporter" evidence="4">
    <location>
        <begin position="3"/>
        <end position="240"/>
    </location>
</feature>
<protein>
    <submittedName>
        <fullName evidence="5">ABC transporter ATP-binding protein</fullName>
    </submittedName>
</protein>
<comment type="caution">
    <text evidence="5">The sequence shown here is derived from an EMBL/GenBank/DDBJ whole genome shotgun (WGS) entry which is preliminary data.</text>
</comment>
<dbReference type="InterPro" id="IPR003593">
    <property type="entry name" value="AAA+_ATPase"/>
</dbReference>